<dbReference type="GO" id="GO:0019748">
    <property type="term" value="P:secondary metabolic process"/>
    <property type="evidence" value="ECO:0007669"/>
    <property type="project" value="TreeGrafter"/>
</dbReference>
<keyword evidence="1" id="KW-0456">Lyase</keyword>
<dbReference type="Gene3D" id="3.20.20.140">
    <property type="entry name" value="Metal-dependent hydrolases"/>
    <property type="match status" value="1"/>
</dbReference>
<dbReference type="Proteomes" id="UP000286746">
    <property type="component" value="Unassembled WGS sequence"/>
</dbReference>
<reference evidence="3 4" key="1">
    <citation type="submission" date="2018-11" db="EMBL/GenBank/DDBJ databases">
        <title>Whole genome sequence of Streptomyces paromomycinus NBRC 15454(T).</title>
        <authorList>
            <person name="Komaki H."/>
            <person name="Tamura T."/>
        </authorList>
    </citation>
    <scope>NUCLEOTIDE SEQUENCE [LARGE SCALE GENOMIC DNA]</scope>
    <source>
        <strain evidence="3 4">NBRC 15454</strain>
    </source>
</reference>
<gene>
    <name evidence="3" type="ORF">GKJPGBOP_02051</name>
</gene>
<dbReference type="Pfam" id="PF04909">
    <property type="entry name" value="Amidohydro_2"/>
    <property type="match status" value="1"/>
</dbReference>
<dbReference type="PANTHER" id="PTHR21240">
    <property type="entry name" value="2-AMINO-3-CARBOXYLMUCONATE-6-SEMIALDEHYDE DECARBOXYLASE"/>
    <property type="match status" value="1"/>
</dbReference>
<dbReference type="InterPro" id="IPR006680">
    <property type="entry name" value="Amidohydro-rel"/>
</dbReference>
<organism evidence="3 4">
    <name type="scientific">Streptomyces paromomycinus</name>
    <name type="common">Streptomyces rimosus subsp. paromomycinus</name>
    <dbReference type="NCBI Taxonomy" id="92743"/>
    <lineage>
        <taxon>Bacteria</taxon>
        <taxon>Bacillati</taxon>
        <taxon>Actinomycetota</taxon>
        <taxon>Actinomycetes</taxon>
        <taxon>Kitasatosporales</taxon>
        <taxon>Streptomycetaceae</taxon>
        <taxon>Streptomyces</taxon>
    </lineage>
</organism>
<dbReference type="GO" id="GO:0016787">
    <property type="term" value="F:hydrolase activity"/>
    <property type="evidence" value="ECO:0007669"/>
    <property type="project" value="UniProtKB-KW"/>
</dbReference>
<dbReference type="GO" id="GO:0016831">
    <property type="term" value="F:carboxy-lyase activity"/>
    <property type="evidence" value="ECO:0007669"/>
    <property type="project" value="InterPro"/>
</dbReference>
<dbReference type="EMBL" id="BHZD01000001">
    <property type="protein sequence ID" value="GCD42391.1"/>
    <property type="molecule type" value="Genomic_DNA"/>
</dbReference>
<dbReference type="AlphaFoldDB" id="A0A401VZE0"/>
<evidence type="ECO:0000313" key="4">
    <source>
        <dbReference type="Proteomes" id="UP000286746"/>
    </source>
</evidence>
<name>A0A401VZE0_STREY</name>
<dbReference type="PANTHER" id="PTHR21240:SF30">
    <property type="entry name" value="AMIDOHYDROLASE-RELATED DOMAIN-CONTAINING PROTEIN-RELATED"/>
    <property type="match status" value="1"/>
</dbReference>
<keyword evidence="4" id="KW-1185">Reference proteome</keyword>
<dbReference type="InterPro" id="IPR032465">
    <property type="entry name" value="ACMSD"/>
</dbReference>
<evidence type="ECO:0000313" key="3">
    <source>
        <dbReference type="EMBL" id="GCD42391.1"/>
    </source>
</evidence>
<dbReference type="SUPFAM" id="SSF51556">
    <property type="entry name" value="Metallo-dependent hydrolases"/>
    <property type="match status" value="1"/>
</dbReference>
<proteinExistence type="predicted"/>
<sequence>MPLIAIEEHWSMPEVTSALRAVPHSDESLVFHEAGDNRQRLEDLAAGRVAAMDAQGIDLSVLALTPPGTHPLPPRQALGLSRAANDAAAAAVSRRPTRFRSLSTLPMSSPKDVAGELERAAGLGHVGAMVHGRAGDLFLDDPVYDDFFSAASELRQPVFIHPQLPSDAVRDAAYRGFGPMTDLALATFGWGWHLDAATAALRLILRGTFDRHPDLRVVLGHWGETLLFWLDRADSLARVAGLRRPVSDYVRSHFHITASGMFNPALLRHALSATSADRLLFSTDYPFQRPAKEEIDAFLDHFSAATDREQFAWANAASLFGLDL</sequence>
<accession>A0A401VZE0</accession>
<evidence type="ECO:0000256" key="1">
    <source>
        <dbReference type="ARBA" id="ARBA00023239"/>
    </source>
</evidence>
<keyword evidence="3" id="KW-0378">Hydrolase</keyword>
<comment type="caution">
    <text evidence="3">The sequence shown here is derived from an EMBL/GenBank/DDBJ whole genome shotgun (WGS) entry which is preliminary data.</text>
</comment>
<evidence type="ECO:0000259" key="2">
    <source>
        <dbReference type="Pfam" id="PF04909"/>
    </source>
</evidence>
<feature type="domain" description="Amidohydrolase-related" evidence="2">
    <location>
        <begin position="40"/>
        <end position="322"/>
    </location>
</feature>
<protein>
    <submittedName>
        <fullName evidence="3">Amidohydrolase</fullName>
    </submittedName>
</protein>
<dbReference type="InterPro" id="IPR032466">
    <property type="entry name" value="Metal_Hydrolase"/>
</dbReference>
<dbReference type="GO" id="GO:0005829">
    <property type="term" value="C:cytosol"/>
    <property type="evidence" value="ECO:0007669"/>
    <property type="project" value="TreeGrafter"/>
</dbReference>
<dbReference type="RefSeq" id="WP_125053778.1">
    <property type="nucleotide sequence ID" value="NZ_BHZD01000001.1"/>
</dbReference>